<evidence type="ECO:0000313" key="2">
    <source>
        <dbReference type="Proteomes" id="UP000198935"/>
    </source>
</evidence>
<dbReference type="EMBL" id="FNPI01000015">
    <property type="protein sequence ID" value="SDZ50617.1"/>
    <property type="molecule type" value="Genomic_DNA"/>
</dbReference>
<dbReference type="STRING" id="1503961.SAMN05421736_11534"/>
<proteinExistence type="predicted"/>
<reference evidence="2" key="1">
    <citation type="submission" date="2016-10" db="EMBL/GenBank/DDBJ databases">
        <authorList>
            <person name="Varghese N."/>
            <person name="Submissions S."/>
        </authorList>
    </citation>
    <scope>NUCLEOTIDE SEQUENCE [LARGE SCALE GENOMIC DNA]</scope>
    <source>
        <strain evidence="2">SP</strain>
    </source>
</reference>
<evidence type="ECO:0000313" key="1">
    <source>
        <dbReference type="EMBL" id="SDZ50617.1"/>
    </source>
</evidence>
<gene>
    <name evidence="1" type="ORF">SAMN05421736_11534</name>
</gene>
<accession>A0A1H3TKV0</accession>
<sequence length="135" mass="16147">MEKGLFAVYKNKTYKVSNINGNIIRLVSQDKIDLNNDFNEKKYPSNIQNKDSLPKLFIKEVKRAEIDEIYEIDYDAKYKGKVYSLSFNKQNSEFWLGTNDAELARKYGFERTDKYYYEKRVELTEIEIIKKKKNM</sequence>
<dbReference type="AlphaFoldDB" id="A0A1H3TKV0"/>
<name>A0A1H3TKV0_9BACI</name>
<dbReference type="Proteomes" id="UP000198935">
    <property type="component" value="Unassembled WGS sequence"/>
</dbReference>
<dbReference type="InterPro" id="IPR017020">
    <property type="entry name" value="UCP033725"/>
</dbReference>
<dbReference type="OrthoDB" id="2218409at2"/>
<keyword evidence="2" id="KW-1185">Reference proteome</keyword>
<protein>
    <submittedName>
        <fullName evidence="1">Uncharacterized protein</fullName>
    </submittedName>
</protein>
<dbReference type="PIRSF" id="PIRSF033725">
    <property type="entry name" value="UCP033725"/>
    <property type="match status" value="1"/>
</dbReference>
<organism evidence="1 2">
    <name type="scientific">Evansella caseinilytica</name>
    <dbReference type="NCBI Taxonomy" id="1503961"/>
    <lineage>
        <taxon>Bacteria</taxon>
        <taxon>Bacillati</taxon>
        <taxon>Bacillota</taxon>
        <taxon>Bacilli</taxon>
        <taxon>Bacillales</taxon>
        <taxon>Bacillaceae</taxon>
        <taxon>Evansella</taxon>
    </lineage>
</organism>